<dbReference type="RefSeq" id="WP_143262409.1">
    <property type="nucleotide sequence ID" value="NZ_JYMX02000008.1"/>
</dbReference>
<dbReference type="AlphaFoldDB" id="A0ABD4UCL4"/>
<evidence type="ECO:0000313" key="2">
    <source>
        <dbReference type="Proteomes" id="UP000191686"/>
    </source>
</evidence>
<protein>
    <submittedName>
        <fullName evidence="1">Uncharacterized protein</fullName>
    </submittedName>
</protein>
<evidence type="ECO:0000313" key="1">
    <source>
        <dbReference type="EMBL" id="MCW3712112.1"/>
    </source>
</evidence>
<proteinExistence type="predicted"/>
<gene>
    <name evidence="1" type="ORF">UE95_012520</name>
</gene>
<dbReference type="Proteomes" id="UP000191686">
    <property type="component" value="Unassembled WGS sequence"/>
</dbReference>
<name>A0ABD4UCL4_9BURK</name>
<sequence>MDKNSNYKVPTENELFNLNEQLIEYNVIADFSSDPHNQDQIDIWGFLNGDYIKTVKFNQSNVQAIINTLATLTQDAQKELSVGA</sequence>
<organism evidence="1 2">
    <name type="scientific">Burkholderia cenocepacia</name>
    <dbReference type="NCBI Taxonomy" id="95486"/>
    <lineage>
        <taxon>Bacteria</taxon>
        <taxon>Pseudomonadati</taxon>
        <taxon>Pseudomonadota</taxon>
        <taxon>Betaproteobacteria</taxon>
        <taxon>Burkholderiales</taxon>
        <taxon>Burkholderiaceae</taxon>
        <taxon>Burkholderia</taxon>
        <taxon>Burkholderia cepacia complex</taxon>
    </lineage>
</organism>
<dbReference type="EMBL" id="JYMX02000008">
    <property type="protein sequence ID" value="MCW3712112.1"/>
    <property type="molecule type" value="Genomic_DNA"/>
</dbReference>
<comment type="caution">
    <text evidence="1">The sequence shown here is derived from an EMBL/GenBank/DDBJ whole genome shotgun (WGS) entry which is preliminary data.</text>
</comment>
<reference evidence="1 2" key="2">
    <citation type="journal article" date="2017" name="Front. Microbiol.">
        <title>Genomics Reveals a Unique Clone of Burkholderia cenocepacia Harboring an Actively Excising Novel Genomic Island.</title>
        <authorList>
            <person name="Patil P.P."/>
            <person name="Mali S."/>
            <person name="Midha S."/>
            <person name="Gautam V."/>
            <person name="Dash L."/>
            <person name="Kumar S."/>
            <person name="Shastri J."/>
            <person name="Singhal L."/>
            <person name="Patil P.B."/>
        </authorList>
    </citation>
    <scope>NUCLEOTIDE SEQUENCE [LARGE SCALE GENOMIC DNA]</scope>
    <source>
        <strain evidence="1 2">BC-19</strain>
    </source>
</reference>
<reference evidence="1 2" key="1">
    <citation type="journal article" date="2017" name="Front. Microbiol.">
        <title>Genomics reveals a unique clone of Burkholderia cenocepacia harbouring an actively excising novel genomic island.</title>
        <authorList>
            <person name="Patil P."/>
            <person name="Mali S."/>
            <person name="Midha S."/>
            <person name="Gautam V."/>
            <person name="Dash L."/>
            <person name="Kumar S."/>
            <person name="Shastri J."/>
            <person name="Singhal L."/>
            <person name="Patil P.B."/>
        </authorList>
    </citation>
    <scope>NUCLEOTIDE SEQUENCE [LARGE SCALE GENOMIC DNA]</scope>
    <source>
        <strain evidence="1 2">BC-19</strain>
    </source>
</reference>
<accession>A0ABD4UCL4</accession>